<dbReference type="Gene3D" id="2.40.10.10">
    <property type="entry name" value="Trypsin-like serine proteases"/>
    <property type="match status" value="1"/>
</dbReference>
<dbReference type="PRINTS" id="PR00722">
    <property type="entry name" value="CHYMOTRYPSIN"/>
</dbReference>
<evidence type="ECO:0000256" key="7">
    <source>
        <dbReference type="ARBA" id="ARBA00022825"/>
    </source>
</evidence>
<name>A0A821QG10_9NEOP</name>
<keyword evidence="13" id="KW-1185">Reference proteome</keyword>
<dbReference type="InterPro" id="IPR009003">
    <property type="entry name" value="Peptidase_S1_PA"/>
</dbReference>
<keyword evidence="7" id="KW-0720">Serine protease</keyword>
<dbReference type="SUPFAM" id="SSF50494">
    <property type="entry name" value="Trypsin-like serine proteases"/>
    <property type="match status" value="1"/>
</dbReference>
<dbReference type="SMART" id="SM00020">
    <property type="entry name" value="Tryp_SPc"/>
    <property type="match status" value="1"/>
</dbReference>
<dbReference type="PANTHER" id="PTHR24276:SF96">
    <property type="entry name" value="PEPTIDASE S1 DOMAIN-CONTAINING PROTEIN"/>
    <property type="match status" value="1"/>
</dbReference>
<organism evidence="12 13">
    <name type="scientific">Pieris macdunnoughi</name>
    <dbReference type="NCBI Taxonomy" id="345717"/>
    <lineage>
        <taxon>Eukaryota</taxon>
        <taxon>Metazoa</taxon>
        <taxon>Ecdysozoa</taxon>
        <taxon>Arthropoda</taxon>
        <taxon>Hexapoda</taxon>
        <taxon>Insecta</taxon>
        <taxon>Pterygota</taxon>
        <taxon>Neoptera</taxon>
        <taxon>Endopterygota</taxon>
        <taxon>Lepidoptera</taxon>
        <taxon>Glossata</taxon>
        <taxon>Ditrysia</taxon>
        <taxon>Papilionoidea</taxon>
        <taxon>Pieridae</taxon>
        <taxon>Pierinae</taxon>
        <taxon>Pieris</taxon>
    </lineage>
</organism>
<dbReference type="InterPro" id="IPR001254">
    <property type="entry name" value="Trypsin_dom"/>
</dbReference>
<keyword evidence="9" id="KW-1015">Disulfide bond</keyword>
<dbReference type="InterPro" id="IPR001314">
    <property type="entry name" value="Peptidase_S1A"/>
</dbReference>
<feature type="signal peptide" evidence="10">
    <location>
        <begin position="1"/>
        <end position="18"/>
    </location>
</feature>
<evidence type="ECO:0000256" key="3">
    <source>
        <dbReference type="ARBA" id="ARBA00022525"/>
    </source>
</evidence>
<evidence type="ECO:0000256" key="5">
    <source>
        <dbReference type="ARBA" id="ARBA00022729"/>
    </source>
</evidence>
<evidence type="ECO:0000259" key="11">
    <source>
        <dbReference type="PROSITE" id="PS50240"/>
    </source>
</evidence>
<sequence>MMLKLSLWFLFVVACVQAKKRDSRIIKGKSAQDGTLPYMASVQVTGQGHICGGAILDSKWILTSGHCIARVMPNTDKLKVVVGTISLKAGGQEFNVSKATVHPDFDKSKLINDIALLQVSKPMEFGDKVQAIALPEKDTETGANVMVSGWGLTDNKQNAYPDKLQVLNRTALSIENCKEVLGDMPNEKRLCTVPQRKGTGICIGDAGNPLVEGKAIVGVASFVLFDCGSKYPDGYASVFAYKDWIKKNMS</sequence>
<dbReference type="InterPro" id="IPR050430">
    <property type="entry name" value="Peptidase_S1"/>
</dbReference>
<evidence type="ECO:0000256" key="4">
    <source>
        <dbReference type="ARBA" id="ARBA00022670"/>
    </source>
</evidence>
<dbReference type="InterPro" id="IPR043504">
    <property type="entry name" value="Peptidase_S1_PA_chymotrypsin"/>
</dbReference>
<feature type="chain" id="PRO_5032594043" description="Peptidase S1 domain-containing protein" evidence="10">
    <location>
        <begin position="19"/>
        <end position="250"/>
    </location>
</feature>
<dbReference type="CDD" id="cd00190">
    <property type="entry name" value="Tryp_SPc"/>
    <property type="match status" value="1"/>
</dbReference>
<keyword evidence="6" id="KW-0378">Hydrolase</keyword>
<comment type="similarity">
    <text evidence="2">Belongs to the peptidase S1 family.</text>
</comment>
<dbReference type="PROSITE" id="PS51257">
    <property type="entry name" value="PROKAR_LIPOPROTEIN"/>
    <property type="match status" value="1"/>
</dbReference>
<evidence type="ECO:0000256" key="1">
    <source>
        <dbReference type="ARBA" id="ARBA00004613"/>
    </source>
</evidence>
<protein>
    <recommendedName>
        <fullName evidence="11">Peptidase S1 domain-containing protein</fullName>
    </recommendedName>
</protein>
<evidence type="ECO:0000256" key="8">
    <source>
        <dbReference type="ARBA" id="ARBA00023145"/>
    </source>
</evidence>
<dbReference type="GO" id="GO:0006508">
    <property type="term" value="P:proteolysis"/>
    <property type="evidence" value="ECO:0007669"/>
    <property type="project" value="UniProtKB-KW"/>
</dbReference>
<reference evidence="12" key="1">
    <citation type="submission" date="2021-02" db="EMBL/GenBank/DDBJ databases">
        <authorList>
            <person name="Steward A R."/>
        </authorList>
    </citation>
    <scope>NUCLEOTIDE SEQUENCE</scope>
</reference>
<comment type="subcellular location">
    <subcellularLocation>
        <location evidence="1">Secreted</location>
    </subcellularLocation>
</comment>
<dbReference type="GO" id="GO:0004252">
    <property type="term" value="F:serine-type endopeptidase activity"/>
    <property type="evidence" value="ECO:0007669"/>
    <property type="project" value="InterPro"/>
</dbReference>
<dbReference type="PANTHER" id="PTHR24276">
    <property type="entry name" value="POLYSERASE-RELATED"/>
    <property type="match status" value="1"/>
</dbReference>
<accession>A0A821QG10</accession>
<dbReference type="GO" id="GO:0005576">
    <property type="term" value="C:extracellular region"/>
    <property type="evidence" value="ECO:0007669"/>
    <property type="project" value="UniProtKB-SubCell"/>
</dbReference>
<evidence type="ECO:0000313" key="12">
    <source>
        <dbReference type="EMBL" id="CAF4824110.1"/>
    </source>
</evidence>
<feature type="domain" description="Peptidase S1" evidence="11">
    <location>
        <begin position="25"/>
        <end position="250"/>
    </location>
</feature>
<evidence type="ECO:0000256" key="9">
    <source>
        <dbReference type="ARBA" id="ARBA00023157"/>
    </source>
</evidence>
<proteinExistence type="inferred from homology"/>
<dbReference type="FunFam" id="2.40.10.10:FF:000146">
    <property type="entry name" value="Serine protease 53"/>
    <property type="match status" value="1"/>
</dbReference>
<dbReference type="Pfam" id="PF00089">
    <property type="entry name" value="Trypsin"/>
    <property type="match status" value="1"/>
</dbReference>
<evidence type="ECO:0000313" key="13">
    <source>
        <dbReference type="Proteomes" id="UP000663880"/>
    </source>
</evidence>
<dbReference type="EMBL" id="CAJOBZ010000008">
    <property type="protein sequence ID" value="CAF4824110.1"/>
    <property type="molecule type" value="Genomic_DNA"/>
</dbReference>
<keyword evidence="8" id="KW-0865">Zymogen</keyword>
<evidence type="ECO:0000256" key="6">
    <source>
        <dbReference type="ARBA" id="ARBA00022801"/>
    </source>
</evidence>
<keyword evidence="3" id="KW-0964">Secreted</keyword>
<dbReference type="OrthoDB" id="8440449at2759"/>
<gene>
    <name evidence="12" type="ORF">PMACD_LOCUS4802</name>
</gene>
<dbReference type="AlphaFoldDB" id="A0A821QG10"/>
<keyword evidence="5 10" id="KW-0732">Signal</keyword>
<evidence type="ECO:0000256" key="10">
    <source>
        <dbReference type="SAM" id="SignalP"/>
    </source>
</evidence>
<keyword evidence="4" id="KW-0645">Protease</keyword>
<dbReference type="PROSITE" id="PS50240">
    <property type="entry name" value="TRYPSIN_DOM"/>
    <property type="match status" value="1"/>
</dbReference>
<evidence type="ECO:0000256" key="2">
    <source>
        <dbReference type="ARBA" id="ARBA00007664"/>
    </source>
</evidence>
<comment type="caution">
    <text evidence="12">The sequence shown here is derived from an EMBL/GenBank/DDBJ whole genome shotgun (WGS) entry which is preliminary data.</text>
</comment>
<dbReference type="Proteomes" id="UP000663880">
    <property type="component" value="Unassembled WGS sequence"/>
</dbReference>